<sequence>MPIYKIKYLNHATNHIQDVVYNLMKNIKQKYKLILAILLIWFLGHIIYTTIDGLTKNENKADVAVILGNKVNEDGTLSERLEKRLECGLKLYQNGQVKKIIVSGGLDKEGFYEGDKMKEYLIKNNVPSSAVIIDNFGNNTLATVKNTIALQETLSFKSIIVVSQYFHLTRIKMLFKKQGFKNVSSASPMYFEVRDFYSLFREFVAYYIG</sequence>
<feature type="domain" description="DUF218" evidence="2">
    <location>
        <begin position="62"/>
        <end position="186"/>
    </location>
</feature>
<dbReference type="InterPro" id="IPR003848">
    <property type="entry name" value="DUF218"/>
</dbReference>
<dbReference type="InterPro" id="IPR014729">
    <property type="entry name" value="Rossmann-like_a/b/a_fold"/>
</dbReference>
<dbReference type="InterPro" id="IPR051599">
    <property type="entry name" value="Cell_Envelope_Assoc"/>
</dbReference>
<keyword evidence="4" id="KW-1185">Reference proteome</keyword>
<protein>
    <submittedName>
        <fullName evidence="3">Protein SanA, affects membrane permeability for vancomycin</fullName>
    </submittedName>
</protein>
<evidence type="ECO:0000256" key="1">
    <source>
        <dbReference type="SAM" id="Phobius"/>
    </source>
</evidence>
<keyword evidence="1" id="KW-1133">Transmembrane helix</keyword>
<organism evidence="3 4">
    <name type="scientific">Cellulophaga fucicola</name>
    <dbReference type="NCBI Taxonomy" id="76595"/>
    <lineage>
        <taxon>Bacteria</taxon>
        <taxon>Pseudomonadati</taxon>
        <taxon>Bacteroidota</taxon>
        <taxon>Flavobacteriia</taxon>
        <taxon>Flavobacteriales</taxon>
        <taxon>Flavobacteriaceae</taxon>
        <taxon>Cellulophaga</taxon>
    </lineage>
</organism>
<dbReference type="Gene3D" id="3.40.50.620">
    <property type="entry name" value="HUPs"/>
    <property type="match status" value="1"/>
</dbReference>
<dbReference type="PANTHER" id="PTHR30336:SF20">
    <property type="entry name" value="DUF218 DOMAIN-CONTAINING PROTEIN"/>
    <property type="match status" value="1"/>
</dbReference>
<proteinExistence type="predicted"/>
<keyword evidence="1" id="KW-0472">Membrane</keyword>
<dbReference type="PANTHER" id="PTHR30336">
    <property type="entry name" value="INNER MEMBRANE PROTEIN, PROBABLE PERMEASE"/>
    <property type="match status" value="1"/>
</dbReference>
<evidence type="ECO:0000259" key="2">
    <source>
        <dbReference type="Pfam" id="PF02698"/>
    </source>
</evidence>
<keyword evidence="1" id="KW-0812">Transmembrane</keyword>
<dbReference type="STRING" id="76595.SAMN05660313_01924"/>
<feature type="transmembrane region" description="Helical" evidence="1">
    <location>
        <begin position="33"/>
        <end position="51"/>
    </location>
</feature>
<name>A0A1K1PJ32_9FLAO</name>
<dbReference type="Proteomes" id="UP000183257">
    <property type="component" value="Unassembled WGS sequence"/>
</dbReference>
<dbReference type="CDD" id="cd06259">
    <property type="entry name" value="YdcF-like"/>
    <property type="match status" value="1"/>
</dbReference>
<reference evidence="4" key="1">
    <citation type="submission" date="2016-11" db="EMBL/GenBank/DDBJ databases">
        <authorList>
            <person name="Varghese N."/>
            <person name="Submissions S."/>
        </authorList>
    </citation>
    <scope>NUCLEOTIDE SEQUENCE [LARGE SCALE GENOMIC DNA]</scope>
    <source>
        <strain evidence="4">DSM 24786</strain>
    </source>
</reference>
<gene>
    <name evidence="3" type="ORF">SAMN05660313_01924</name>
</gene>
<dbReference type="AlphaFoldDB" id="A0A1K1PJ32"/>
<evidence type="ECO:0000313" key="3">
    <source>
        <dbReference type="EMBL" id="SFW47631.1"/>
    </source>
</evidence>
<evidence type="ECO:0000313" key="4">
    <source>
        <dbReference type="Proteomes" id="UP000183257"/>
    </source>
</evidence>
<dbReference type="EMBL" id="FPIY01000002">
    <property type="protein sequence ID" value="SFW47631.1"/>
    <property type="molecule type" value="Genomic_DNA"/>
</dbReference>
<dbReference type="GO" id="GO:0005886">
    <property type="term" value="C:plasma membrane"/>
    <property type="evidence" value="ECO:0007669"/>
    <property type="project" value="TreeGrafter"/>
</dbReference>
<dbReference type="Pfam" id="PF02698">
    <property type="entry name" value="DUF218"/>
    <property type="match status" value="1"/>
</dbReference>
<accession>A0A1K1PJ32</accession>